<accession>A0ABU9Y220</accession>
<dbReference type="Proteomes" id="UP001419910">
    <property type="component" value="Unassembled WGS sequence"/>
</dbReference>
<dbReference type="Pfam" id="PF00589">
    <property type="entry name" value="Phage_integrase"/>
    <property type="match status" value="1"/>
</dbReference>
<feature type="domain" description="Tyr recombinase" evidence="5">
    <location>
        <begin position="7"/>
        <end position="182"/>
    </location>
</feature>
<dbReference type="PANTHER" id="PTHR30349">
    <property type="entry name" value="PHAGE INTEGRASE-RELATED"/>
    <property type="match status" value="1"/>
</dbReference>
<dbReference type="PANTHER" id="PTHR30349:SF41">
    <property type="entry name" value="INTEGRASE_RECOMBINASE PROTEIN MJ0367-RELATED"/>
    <property type="match status" value="1"/>
</dbReference>
<dbReference type="PROSITE" id="PS51898">
    <property type="entry name" value="TYR_RECOMBINASE"/>
    <property type="match status" value="1"/>
</dbReference>
<sequence length="190" mass="21748">MLYDASGNRKYLTIRERRRFIEIARHRAPDVETFCLTLVYTGARISEVLALKATNIDRAAGIIVFESLKKRRRGVYRQVPVPRELLQRLNASHDLGHADPAMKLWHWSRTTAWKRVKEVMHEAGIPLFCAMPKALRHAYGVAGVSEARVPLNMMQKWLGHARIETTAIYANAVGQEERAIASRMWSGWAK</sequence>
<dbReference type="InterPro" id="IPR050090">
    <property type="entry name" value="Tyrosine_recombinase_XerCD"/>
</dbReference>
<evidence type="ECO:0000313" key="6">
    <source>
        <dbReference type="EMBL" id="MEN2789856.1"/>
    </source>
</evidence>
<dbReference type="SUPFAM" id="SSF56349">
    <property type="entry name" value="DNA breaking-rejoining enzymes"/>
    <property type="match status" value="1"/>
</dbReference>
<keyword evidence="4" id="KW-0233">DNA recombination</keyword>
<dbReference type="InterPro" id="IPR013762">
    <property type="entry name" value="Integrase-like_cat_sf"/>
</dbReference>
<proteinExistence type="inferred from homology"/>
<keyword evidence="3" id="KW-0238">DNA-binding</keyword>
<organism evidence="6 7">
    <name type="scientific">Sphingomonas oligophenolica</name>
    <dbReference type="NCBI Taxonomy" id="301154"/>
    <lineage>
        <taxon>Bacteria</taxon>
        <taxon>Pseudomonadati</taxon>
        <taxon>Pseudomonadota</taxon>
        <taxon>Alphaproteobacteria</taxon>
        <taxon>Sphingomonadales</taxon>
        <taxon>Sphingomonadaceae</taxon>
        <taxon>Sphingomonas</taxon>
    </lineage>
</organism>
<keyword evidence="2" id="KW-0229">DNA integration</keyword>
<dbReference type="Gene3D" id="1.10.443.10">
    <property type="entry name" value="Intergrase catalytic core"/>
    <property type="match status" value="1"/>
</dbReference>
<evidence type="ECO:0000256" key="3">
    <source>
        <dbReference type="ARBA" id="ARBA00023125"/>
    </source>
</evidence>
<evidence type="ECO:0000313" key="7">
    <source>
        <dbReference type="Proteomes" id="UP001419910"/>
    </source>
</evidence>
<evidence type="ECO:0000256" key="2">
    <source>
        <dbReference type="ARBA" id="ARBA00022908"/>
    </source>
</evidence>
<dbReference type="EMBL" id="JBDIME010000006">
    <property type="protein sequence ID" value="MEN2789856.1"/>
    <property type="molecule type" value="Genomic_DNA"/>
</dbReference>
<dbReference type="InterPro" id="IPR002104">
    <property type="entry name" value="Integrase_catalytic"/>
</dbReference>
<dbReference type="InterPro" id="IPR011010">
    <property type="entry name" value="DNA_brk_join_enz"/>
</dbReference>
<protein>
    <submittedName>
        <fullName evidence="6">Tyrosine-type recombinase/integrase</fullName>
    </submittedName>
</protein>
<evidence type="ECO:0000256" key="4">
    <source>
        <dbReference type="ARBA" id="ARBA00023172"/>
    </source>
</evidence>
<keyword evidence="7" id="KW-1185">Reference proteome</keyword>
<evidence type="ECO:0000256" key="1">
    <source>
        <dbReference type="ARBA" id="ARBA00008857"/>
    </source>
</evidence>
<comment type="caution">
    <text evidence="6">The sequence shown here is derived from an EMBL/GenBank/DDBJ whole genome shotgun (WGS) entry which is preliminary data.</text>
</comment>
<name>A0ABU9Y220_9SPHN</name>
<dbReference type="RefSeq" id="WP_343891355.1">
    <property type="nucleotide sequence ID" value="NZ_BAAAEH010000040.1"/>
</dbReference>
<gene>
    <name evidence="6" type="ORF">ABC974_09480</name>
</gene>
<reference evidence="6 7" key="1">
    <citation type="submission" date="2024-05" db="EMBL/GenBank/DDBJ databases">
        <authorList>
            <person name="Liu Q."/>
            <person name="Xin Y.-H."/>
        </authorList>
    </citation>
    <scope>NUCLEOTIDE SEQUENCE [LARGE SCALE GENOMIC DNA]</scope>
    <source>
        <strain evidence="6 7">CGMCC 1.10181</strain>
    </source>
</reference>
<evidence type="ECO:0000259" key="5">
    <source>
        <dbReference type="PROSITE" id="PS51898"/>
    </source>
</evidence>
<comment type="similarity">
    <text evidence="1">Belongs to the 'phage' integrase family.</text>
</comment>